<gene>
    <name evidence="2" type="primary">yoaA_2</name>
    <name evidence="2" type="ORF">MU1_36710</name>
</gene>
<keyword evidence="3" id="KW-1185">Reference proteome</keyword>
<organism evidence="2 3">
    <name type="scientific">Paenibacillus glycanilyticus</name>
    <dbReference type="NCBI Taxonomy" id="126569"/>
    <lineage>
        <taxon>Bacteria</taxon>
        <taxon>Bacillati</taxon>
        <taxon>Bacillota</taxon>
        <taxon>Bacilli</taxon>
        <taxon>Bacillales</taxon>
        <taxon>Paenibacillaceae</taxon>
        <taxon>Paenibacillus</taxon>
    </lineage>
</organism>
<dbReference type="EMBL" id="BSSQ01000014">
    <property type="protein sequence ID" value="GLX69326.1"/>
    <property type="molecule type" value="Genomic_DNA"/>
</dbReference>
<dbReference type="Pfam" id="PF13302">
    <property type="entry name" value="Acetyltransf_3"/>
    <property type="match status" value="1"/>
</dbReference>
<feature type="domain" description="N-acetyltransferase" evidence="1">
    <location>
        <begin position="24"/>
        <end position="187"/>
    </location>
</feature>
<name>A0ABQ6GJ48_9BACL</name>
<evidence type="ECO:0000259" key="1">
    <source>
        <dbReference type="PROSITE" id="PS51186"/>
    </source>
</evidence>
<dbReference type="PANTHER" id="PTHR43792:SF9">
    <property type="entry name" value="RIBOSOMAL-PROTEIN-ALANINE ACETYLTRANSFERASE"/>
    <property type="match status" value="1"/>
</dbReference>
<accession>A0ABQ6GJ48</accession>
<evidence type="ECO:0000313" key="3">
    <source>
        <dbReference type="Proteomes" id="UP001157114"/>
    </source>
</evidence>
<comment type="caution">
    <text evidence="2">The sequence shown here is derived from an EMBL/GenBank/DDBJ whole genome shotgun (WGS) entry which is preliminary data.</text>
</comment>
<evidence type="ECO:0000313" key="2">
    <source>
        <dbReference type="EMBL" id="GLX69326.1"/>
    </source>
</evidence>
<protein>
    <submittedName>
        <fullName evidence="2">N-acetyltransferase YoaA</fullName>
    </submittedName>
</protein>
<dbReference type="Gene3D" id="3.40.630.30">
    <property type="match status" value="1"/>
</dbReference>
<dbReference type="Proteomes" id="UP001157114">
    <property type="component" value="Unassembled WGS sequence"/>
</dbReference>
<sequence length="190" mass="21861">MGMEIKMSFNESFQEFPIIETERLILRELQSEDAEDYFSYFSNKEVTMYWGYDCPKDVKTVASTFVRFSNAFKRKDMIVWGISEKGTDKIIGTCILGNFVRGSMANISYNLSREQWKRGFMLEAIGAIIPFGFNNLGLHRIQALVMPENNASISLLEKCNFKNEGLLRAYSFGTLFTDTLIYSLLVEELN</sequence>
<dbReference type="PANTHER" id="PTHR43792">
    <property type="entry name" value="GNAT FAMILY, PUTATIVE (AFU_ORTHOLOGUE AFUA_3G00765)-RELATED-RELATED"/>
    <property type="match status" value="1"/>
</dbReference>
<dbReference type="InterPro" id="IPR016181">
    <property type="entry name" value="Acyl_CoA_acyltransferase"/>
</dbReference>
<dbReference type="RefSeq" id="WP_284240096.1">
    <property type="nucleotide sequence ID" value="NZ_BSSQ01000014.1"/>
</dbReference>
<proteinExistence type="predicted"/>
<dbReference type="InterPro" id="IPR051531">
    <property type="entry name" value="N-acetyltransferase"/>
</dbReference>
<dbReference type="SUPFAM" id="SSF55729">
    <property type="entry name" value="Acyl-CoA N-acyltransferases (Nat)"/>
    <property type="match status" value="1"/>
</dbReference>
<dbReference type="InterPro" id="IPR000182">
    <property type="entry name" value="GNAT_dom"/>
</dbReference>
<dbReference type="PROSITE" id="PS51186">
    <property type="entry name" value="GNAT"/>
    <property type="match status" value="1"/>
</dbReference>
<reference evidence="2 3" key="1">
    <citation type="submission" date="2023-03" db="EMBL/GenBank/DDBJ databases">
        <title>Draft genome sequence of the bacteria which degrade cell wall of Tricholomamatutake.</title>
        <authorList>
            <person name="Konishi Y."/>
            <person name="Fukuta Y."/>
            <person name="Shirasaka N."/>
        </authorList>
    </citation>
    <scope>NUCLEOTIDE SEQUENCE [LARGE SCALE GENOMIC DNA]</scope>
    <source>
        <strain evidence="3">mu1</strain>
    </source>
</reference>